<evidence type="ECO:0000256" key="1">
    <source>
        <dbReference type="SAM" id="MobiDB-lite"/>
    </source>
</evidence>
<dbReference type="RefSeq" id="XP_027620390.1">
    <property type="nucleotide sequence ID" value="XM_027764589.1"/>
</dbReference>
<evidence type="ECO:0000313" key="3">
    <source>
        <dbReference type="Proteomes" id="UP000287166"/>
    </source>
</evidence>
<organism evidence="2 3">
    <name type="scientific">Sparassis crispa</name>
    <dbReference type="NCBI Taxonomy" id="139825"/>
    <lineage>
        <taxon>Eukaryota</taxon>
        <taxon>Fungi</taxon>
        <taxon>Dikarya</taxon>
        <taxon>Basidiomycota</taxon>
        <taxon>Agaricomycotina</taxon>
        <taxon>Agaricomycetes</taxon>
        <taxon>Polyporales</taxon>
        <taxon>Sparassidaceae</taxon>
        <taxon>Sparassis</taxon>
    </lineage>
</organism>
<gene>
    <name evidence="2" type="ORF">SCP_1601390</name>
</gene>
<dbReference type="Proteomes" id="UP000287166">
    <property type="component" value="Unassembled WGS sequence"/>
</dbReference>
<dbReference type="GeneID" id="38786394"/>
<dbReference type="AlphaFoldDB" id="A0A401H4W8"/>
<name>A0A401H4W8_9APHY</name>
<dbReference type="EMBL" id="BFAD01000016">
    <property type="protein sequence ID" value="GBE89477.1"/>
    <property type="molecule type" value="Genomic_DNA"/>
</dbReference>
<accession>A0A401H4W8</accession>
<dbReference type="InParanoid" id="A0A401H4W8"/>
<protein>
    <submittedName>
        <fullName evidence="2">Uncharacterized protein</fullName>
    </submittedName>
</protein>
<keyword evidence="3" id="KW-1185">Reference proteome</keyword>
<proteinExistence type="predicted"/>
<evidence type="ECO:0000313" key="2">
    <source>
        <dbReference type="EMBL" id="GBE89477.1"/>
    </source>
</evidence>
<sequence length="112" mass="12935">MVRPSVTHAVRPLYQDRRPVDFRESLASLLEIGSRYSQWLIGAELRRLFFLRRRCLPDEAKAMAEDKDEDVDEDGDVARDQHRGSPIRTIPLIEQYAMEEMPGCHPPKATTI</sequence>
<feature type="compositionally biased region" description="Acidic residues" evidence="1">
    <location>
        <begin position="66"/>
        <end position="75"/>
    </location>
</feature>
<feature type="region of interest" description="Disordered" evidence="1">
    <location>
        <begin position="63"/>
        <end position="84"/>
    </location>
</feature>
<reference evidence="2 3" key="1">
    <citation type="journal article" date="2018" name="Sci. Rep.">
        <title>Genome sequence of the cauliflower mushroom Sparassis crispa (Hanabiratake) and its association with beneficial usage.</title>
        <authorList>
            <person name="Kiyama R."/>
            <person name="Furutani Y."/>
            <person name="Kawaguchi K."/>
            <person name="Nakanishi T."/>
        </authorList>
    </citation>
    <scope>NUCLEOTIDE SEQUENCE [LARGE SCALE GENOMIC DNA]</scope>
</reference>
<comment type="caution">
    <text evidence="2">The sequence shown here is derived from an EMBL/GenBank/DDBJ whole genome shotgun (WGS) entry which is preliminary data.</text>
</comment>